<keyword evidence="4 16" id="KW-0813">Transport</keyword>
<dbReference type="eggNOG" id="COG0653">
    <property type="taxonomic scope" value="Bacteria"/>
</dbReference>
<dbReference type="PRINTS" id="PR00906">
    <property type="entry name" value="SECA"/>
</dbReference>
<dbReference type="GO" id="GO:0043952">
    <property type="term" value="P:protein transport by the Sec complex"/>
    <property type="evidence" value="ECO:0007669"/>
    <property type="project" value="TreeGrafter"/>
</dbReference>
<dbReference type="Proteomes" id="UP000000939">
    <property type="component" value="Chromosome"/>
</dbReference>
<dbReference type="GO" id="GO:0005524">
    <property type="term" value="F:ATP binding"/>
    <property type="evidence" value="ECO:0007669"/>
    <property type="project" value="UniProtKB-UniRule"/>
</dbReference>
<protein>
    <recommendedName>
        <fullName evidence="16 17">Protein translocase subunit SecA</fullName>
        <ecNumber evidence="16">7.4.2.8</ecNumber>
    </recommendedName>
</protein>
<dbReference type="SMART" id="SM00957">
    <property type="entry name" value="SecA_DEAD"/>
    <property type="match status" value="1"/>
</dbReference>
<dbReference type="InterPro" id="IPR044722">
    <property type="entry name" value="SecA_SF2_C"/>
</dbReference>
<evidence type="ECO:0000256" key="1">
    <source>
        <dbReference type="ARBA" id="ARBA00001947"/>
    </source>
</evidence>
<dbReference type="OrthoDB" id="9805579at2"/>
<dbReference type="HOGENOM" id="CLU_005314_3_0_7"/>
<evidence type="ECO:0000256" key="16">
    <source>
        <dbReference type="HAMAP-Rule" id="MF_01382"/>
    </source>
</evidence>
<dbReference type="Gene3D" id="3.90.1440.10">
    <property type="entry name" value="SecA, preprotein cross-linking domain"/>
    <property type="match status" value="1"/>
</dbReference>
<sequence>MLNIFSKIFGTRNDKEVKRYKKRAETITLLEPKYEQMSDDELKATFETLKSDVQSESAKLDDILNDVFAIIREASKRVLNMRHYDVQLIGGMVLHDGRIAEMKTGEGKTLVASLPVILNAMTGKGVHVVTVNDYLASRDAAELSPLYNFLGFTIGTILGDIRDEEERKAQYACDITYGTNNEFGFDYLRDNMNYDLNECVQRQHHFVIVDEVDSILIDEARTPLIISGPSNRKGSDYAKADQIAKQLEKGEKIEPKRADEHAITTGDFIVDEKSKSVLLTEQGQKRAEELFGVENLYLLENATLSHTLDQALKANYVFEIDVDYVVKDNEVIIVDEFTGRLSEGRRFSEGLHQALEAKEKVSIQDESQTLADITFQNYFRMYDKLAGMTGTAQTEATEFAEIYNLDVVSIPTNVPVVRDDRNDLIYKSEREKFNAVCDKIAELHKKGQPVLVGTASIEKSEKLHEILKQKKIPHTVLNAKQHEKEGKIIADAGQKGAVTIATNMAGRGVDIKLTQEILDLGGLAIIGTERHESRRIDNQLRGRAGRQGDVGVSQFYLSLEDNLLRIFGSDKIKGIMERLGIEEGEHIESKMVTRAVENAQKKVETMHFESRKHLLEYDDVANKQRKVIYSFRNDLLDPNFKITEKLDENRAEYITNLLMHANIINGMAAEDFDYDFIINKVKEELNLELTLEDIKAESFDDLQEKLLTIIKEVYEEKMSMAAPEQKAEIERILYLQILDNAWREHLYSMDNLKTGIGLRGYNQKDPLVEYKKESYNMFLELIANIKNEIIKILFTVQLRDSQEEEKEKEAIEAMKAKMIEASENISTNFEEVPRAEKKIARNDPCPCGSGKKYKQCCGVSGPKRGLIAGK</sequence>
<evidence type="ECO:0000256" key="9">
    <source>
        <dbReference type="ARBA" id="ARBA00022741"/>
    </source>
</evidence>
<feature type="domain" description="Helicase C-terminal" evidence="19">
    <location>
        <begin position="435"/>
        <end position="604"/>
    </location>
</feature>
<dbReference type="GO" id="GO:0008564">
    <property type="term" value="F:protein-exporting ATPase activity"/>
    <property type="evidence" value="ECO:0007669"/>
    <property type="project" value="UniProtKB-EC"/>
</dbReference>
<keyword evidence="10" id="KW-0862">Zinc</keyword>
<evidence type="ECO:0000256" key="10">
    <source>
        <dbReference type="ARBA" id="ARBA00022833"/>
    </source>
</evidence>
<dbReference type="PROSITE" id="PS51194">
    <property type="entry name" value="HELICASE_CTER"/>
    <property type="match status" value="1"/>
</dbReference>
<dbReference type="Pfam" id="PF02810">
    <property type="entry name" value="SEC-C"/>
    <property type="match status" value="1"/>
</dbReference>
<dbReference type="PROSITE" id="PS01312">
    <property type="entry name" value="SECA"/>
    <property type="match status" value="1"/>
</dbReference>
<evidence type="ECO:0000256" key="5">
    <source>
        <dbReference type="ARBA" id="ARBA00022475"/>
    </source>
</evidence>
<keyword evidence="5 16" id="KW-1003">Cell membrane</keyword>
<comment type="catalytic activity">
    <reaction evidence="16">
        <text>ATP + H2O + cellular proteinSide 1 = ADP + phosphate + cellular proteinSide 2.</text>
        <dbReference type="EC" id="7.4.2.8"/>
    </reaction>
</comment>
<dbReference type="CDD" id="cd17928">
    <property type="entry name" value="DEXDc_SecA"/>
    <property type="match status" value="1"/>
</dbReference>
<dbReference type="InterPro" id="IPR001650">
    <property type="entry name" value="Helicase_C-like"/>
</dbReference>
<evidence type="ECO:0000313" key="21">
    <source>
        <dbReference type="EMBL" id="ADG93571.1"/>
    </source>
</evidence>
<evidence type="ECO:0000256" key="2">
    <source>
        <dbReference type="ARBA" id="ARBA00004413"/>
    </source>
</evidence>
<feature type="domain" description="SecA family profile" evidence="20">
    <location>
        <begin position="2"/>
        <end position="588"/>
    </location>
</feature>
<keyword evidence="14 16" id="KW-0811">Translocation</keyword>
<gene>
    <name evidence="16" type="primary">secA</name>
    <name evidence="21" type="ordered locus">Arnit_1917</name>
</gene>
<keyword evidence="22" id="KW-1185">Reference proteome</keyword>
<dbReference type="InterPro" id="IPR011130">
    <property type="entry name" value="SecA_preprotein_X-link_dom"/>
</dbReference>
<dbReference type="NCBIfam" id="NF009538">
    <property type="entry name" value="PRK12904.1"/>
    <property type="match status" value="1"/>
</dbReference>
<comment type="function">
    <text evidence="16">Part of the Sec protein translocase complex. Interacts with the SecYEG preprotein conducting channel. Has a central role in coupling the hydrolysis of ATP to the transfer of proteins into and across the cell membrane, serving as an ATP-driven molecular motor driving the stepwise translocation of polypeptide chains across the membrane.</text>
</comment>
<dbReference type="NCBIfam" id="NF006630">
    <property type="entry name" value="PRK09200.1"/>
    <property type="match status" value="1"/>
</dbReference>
<evidence type="ECO:0000256" key="11">
    <source>
        <dbReference type="ARBA" id="ARBA00022840"/>
    </source>
</evidence>
<evidence type="ECO:0000256" key="4">
    <source>
        <dbReference type="ARBA" id="ARBA00022448"/>
    </source>
</evidence>
<feature type="binding site" evidence="16">
    <location>
        <position position="87"/>
    </location>
    <ligand>
        <name>ATP</name>
        <dbReference type="ChEBI" id="CHEBI:30616"/>
    </ligand>
</feature>
<dbReference type="InterPro" id="IPR036266">
    <property type="entry name" value="SecA_Wing/Scaffold_sf"/>
</dbReference>
<feature type="domain" description="Helicase ATP-binding" evidence="18">
    <location>
        <begin position="89"/>
        <end position="248"/>
    </location>
</feature>
<comment type="subcellular location">
    <subcellularLocation>
        <location evidence="16">Cell inner membrane</location>
        <topology evidence="16">Peripheral membrane protein</topology>
        <orientation evidence="16">Cytoplasmic side</orientation>
    </subcellularLocation>
    <subcellularLocation>
        <location evidence="16">Cytoplasm</location>
    </subcellularLocation>
    <subcellularLocation>
        <location evidence="2">Cell membrane</location>
        <topology evidence="2">Peripheral membrane protein</topology>
        <orientation evidence="2">Cytoplasmic side</orientation>
    </subcellularLocation>
    <text evidence="16">Distribution is 50-50.</text>
</comment>
<keyword evidence="12 16" id="KW-0653">Protein transport</keyword>
<keyword evidence="8" id="KW-0479">Metal-binding</keyword>
<dbReference type="InterPro" id="IPR011116">
    <property type="entry name" value="SecA_Wing/Scaffold"/>
</dbReference>
<evidence type="ECO:0000259" key="18">
    <source>
        <dbReference type="PROSITE" id="PS51192"/>
    </source>
</evidence>
<dbReference type="PANTHER" id="PTHR30612:SF0">
    <property type="entry name" value="CHLOROPLAST PROTEIN-TRANSPORTING ATPASE"/>
    <property type="match status" value="1"/>
</dbReference>
<evidence type="ECO:0000256" key="15">
    <source>
        <dbReference type="ARBA" id="ARBA00023136"/>
    </source>
</evidence>
<comment type="similarity">
    <text evidence="3 16 17">Belongs to the SecA family.</text>
</comment>
<dbReference type="InterPro" id="IPR014001">
    <property type="entry name" value="Helicase_ATP-bd"/>
</dbReference>
<dbReference type="EC" id="7.4.2.8" evidence="16"/>
<reference evidence="21 22" key="1">
    <citation type="journal article" date="2010" name="Stand. Genomic Sci.">
        <title>Complete genome sequence of Arcobacter nitrofigilis type strain (CI).</title>
        <authorList>
            <person name="Pati A."/>
            <person name="Gronow S."/>
            <person name="Lapidus A."/>
            <person name="Copeland A."/>
            <person name="Glavina Del Rio T."/>
            <person name="Nolan M."/>
            <person name="Lucas S."/>
            <person name="Tice H."/>
            <person name="Cheng J.F."/>
            <person name="Han C."/>
            <person name="Chertkov O."/>
            <person name="Bruce D."/>
            <person name="Tapia R."/>
            <person name="Goodwin L."/>
            <person name="Pitluck S."/>
            <person name="Liolios K."/>
            <person name="Ivanova N."/>
            <person name="Mavromatis K."/>
            <person name="Chen A."/>
            <person name="Palaniappan K."/>
            <person name="Land M."/>
            <person name="Hauser L."/>
            <person name="Chang Y.J."/>
            <person name="Jeffries C.D."/>
            <person name="Detter J.C."/>
            <person name="Rohde M."/>
            <person name="Goker M."/>
            <person name="Bristow J."/>
            <person name="Eisen J.A."/>
            <person name="Markowitz V."/>
            <person name="Hugenholtz P."/>
            <person name="Klenk H.P."/>
            <person name="Kyrpides N.C."/>
        </authorList>
    </citation>
    <scope>NUCLEOTIDE SEQUENCE [LARGE SCALE GENOMIC DNA]</scope>
    <source>
        <strain evidence="22">ATCC 33309 / DSM 7299 / CCUG 15893 / LMG 7604 / NCTC 12251 / CI</strain>
    </source>
</reference>
<comment type="subunit">
    <text evidence="16">Monomer and homodimer. Part of the essential Sec protein translocation apparatus which comprises SecA, SecYEG and auxiliary proteins SecDF. Other proteins may also be involved.</text>
</comment>
<dbReference type="GO" id="GO:0006605">
    <property type="term" value="P:protein targeting"/>
    <property type="evidence" value="ECO:0007669"/>
    <property type="project" value="UniProtKB-UniRule"/>
</dbReference>
<dbReference type="InterPro" id="IPR004027">
    <property type="entry name" value="SEC_C_motif"/>
</dbReference>
<name>D5V1Y7_ARCNC</name>
<evidence type="ECO:0000256" key="3">
    <source>
        <dbReference type="ARBA" id="ARBA00007650"/>
    </source>
</evidence>
<dbReference type="PROSITE" id="PS51192">
    <property type="entry name" value="HELICASE_ATP_BIND_1"/>
    <property type="match status" value="1"/>
</dbReference>
<keyword evidence="15 16" id="KW-0472">Membrane</keyword>
<dbReference type="InterPro" id="IPR014018">
    <property type="entry name" value="SecA_motor_DEAD"/>
</dbReference>
<dbReference type="GO" id="GO:0005886">
    <property type="term" value="C:plasma membrane"/>
    <property type="evidence" value="ECO:0007669"/>
    <property type="project" value="UniProtKB-SubCell"/>
</dbReference>
<organism evidence="21 22">
    <name type="scientific">Arcobacter nitrofigilis (strain ATCC 33309 / DSM 7299 / CCUG 15893 / LMG 7604 / NCTC 12251 / CI)</name>
    <name type="common">Campylobacter nitrofigilis</name>
    <dbReference type="NCBI Taxonomy" id="572480"/>
    <lineage>
        <taxon>Bacteria</taxon>
        <taxon>Pseudomonadati</taxon>
        <taxon>Campylobacterota</taxon>
        <taxon>Epsilonproteobacteria</taxon>
        <taxon>Campylobacterales</taxon>
        <taxon>Arcobacteraceae</taxon>
        <taxon>Arcobacter</taxon>
    </lineage>
</organism>
<dbReference type="GO" id="GO:0005829">
    <property type="term" value="C:cytosol"/>
    <property type="evidence" value="ECO:0007669"/>
    <property type="project" value="TreeGrafter"/>
</dbReference>
<dbReference type="NCBIfam" id="TIGR00963">
    <property type="entry name" value="secA"/>
    <property type="match status" value="1"/>
</dbReference>
<dbReference type="STRING" id="572480.Arnit_1917"/>
<dbReference type="GO" id="GO:0017038">
    <property type="term" value="P:protein import"/>
    <property type="evidence" value="ECO:0007669"/>
    <property type="project" value="InterPro"/>
</dbReference>
<evidence type="ECO:0000256" key="14">
    <source>
        <dbReference type="ARBA" id="ARBA00023010"/>
    </source>
</evidence>
<dbReference type="Pfam" id="PF21090">
    <property type="entry name" value="P-loop_SecA"/>
    <property type="match status" value="1"/>
</dbReference>
<dbReference type="SMART" id="SM00490">
    <property type="entry name" value="HELICc"/>
    <property type="match status" value="1"/>
</dbReference>
<evidence type="ECO:0000256" key="6">
    <source>
        <dbReference type="ARBA" id="ARBA00022490"/>
    </source>
</evidence>
<keyword evidence="13 16" id="KW-1278">Translocase</keyword>
<feature type="binding site" evidence="16">
    <location>
        <begin position="105"/>
        <end position="109"/>
    </location>
    <ligand>
        <name>ATP</name>
        <dbReference type="ChEBI" id="CHEBI:30616"/>
    </ligand>
</feature>
<dbReference type="GO" id="GO:0046872">
    <property type="term" value="F:metal ion binding"/>
    <property type="evidence" value="ECO:0007669"/>
    <property type="project" value="UniProtKB-KW"/>
</dbReference>
<dbReference type="InterPro" id="IPR036670">
    <property type="entry name" value="SecA_X-link_sf"/>
</dbReference>
<dbReference type="InterPro" id="IPR020937">
    <property type="entry name" value="SecA_CS"/>
</dbReference>
<dbReference type="GO" id="GO:0065002">
    <property type="term" value="P:intracellular protein transmembrane transport"/>
    <property type="evidence" value="ECO:0007669"/>
    <property type="project" value="UniProtKB-UniRule"/>
</dbReference>
<dbReference type="SUPFAM" id="SSF81886">
    <property type="entry name" value="Helical scaffold and wing domains of SecA"/>
    <property type="match status" value="1"/>
</dbReference>
<dbReference type="PANTHER" id="PTHR30612">
    <property type="entry name" value="SECA INNER MEMBRANE COMPONENT OF SEC PROTEIN SECRETION SYSTEM"/>
    <property type="match status" value="1"/>
</dbReference>
<feature type="binding site" evidence="16">
    <location>
        <position position="510"/>
    </location>
    <ligand>
        <name>ATP</name>
        <dbReference type="ChEBI" id="CHEBI:30616"/>
    </ligand>
</feature>
<dbReference type="GO" id="GO:0031522">
    <property type="term" value="C:cell envelope Sec protein transport complex"/>
    <property type="evidence" value="ECO:0007669"/>
    <property type="project" value="TreeGrafter"/>
</dbReference>
<comment type="cofactor">
    <cofactor evidence="1">
        <name>Zn(2+)</name>
        <dbReference type="ChEBI" id="CHEBI:29105"/>
    </cofactor>
</comment>
<dbReference type="FunFam" id="3.90.1440.10:FF:000001">
    <property type="entry name" value="Preprotein translocase subunit SecA"/>
    <property type="match status" value="1"/>
</dbReference>
<dbReference type="Pfam" id="PF01043">
    <property type="entry name" value="SecA_PP_bind"/>
    <property type="match status" value="1"/>
</dbReference>
<evidence type="ECO:0000313" key="22">
    <source>
        <dbReference type="Proteomes" id="UP000000939"/>
    </source>
</evidence>
<proteinExistence type="inferred from homology"/>
<dbReference type="KEGG" id="ant:Arnit_1917"/>
<evidence type="ECO:0000259" key="19">
    <source>
        <dbReference type="PROSITE" id="PS51194"/>
    </source>
</evidence>
<accession>D5V1Y7</accession>
<dbReference type="Gene3D" id="1.10.3060.10">
    <property type="entry name" value="Helical scaffold and wing domains of SecA"/>
    <property type="match status" value="1"/>
</dbReference>
<dbReference type="InterPro" id="IPR000185">
    <property type="entry name" value="SecA"/>
</dbReference>
<evidence type="ECO:0000256" key="17">
    <source>
        <dbReference type="RuleBase" id="RU003874"/>
    </source>
</evidence>
<dbReference type="PROSITE" id="PS51196">
    <property type="entry name" value="SECA_MOTOR_DEAD"/>
    <property type="match status" value="1"/>
</dbReference>
<dbReference type="Pfam" id="PF07516">
    <property type="entry name" value="SecA_SW"/>
    <property type="match status" value="1"/>
</dbReference>
<keyword evidence="7 16" id="KW-0997">Cell inner membrane</keyword>
<dbReference type="FunFam" id="3.40.50.300:FF:000429">
    <property type="entry name" value="Preprotein translocase subunit SecA"/>
    <property type="match status" value="1"/>
</dbReference>
<dbReference type="Pfam" id="PF07517">
    <property type="entry name" value="SecA_DEAD"/>
    <property type="match status" value="1"/>
</dbReference>
<dbReference type="SUPFAM" id="SSF52540">
    <property type="entry name" value="P-loop containing nucleoside triphosphate hydrolases"/>
    <property type="match status" value="2"/>
</dbReference>
<dbReference type="SUPFAM" id="SSF81767">
    <property type="entry name" value="Pre-protein crosslinking domain of SecA"/>
    <property type="match status" value="1"/>
</dbReference>
<dbReference type="HAMAP" id="MF_01382">
    <property type="entry name" value="SecA"/>
    <property type="match status" value="1"/>
</dbReference>
<dbReference type="AlphaFoldDB" id="D5V1Y7"/>
<dbReference type="Gene3D" id="3.40.50.300">
    <property type="entry name" value="P-loop containing nucleotide triphosphate hydrolases"/>
    <property type="match status" value="3"/>
</dbReference>
<evidence type="ECO:0000256" key="8">
    <source>
        <dbReference type="ARBA" id="ARBA00022723"/>
    </source>
</evidence>
<dbReference type="CDD" id="cd18803">
    <property type="entry name" value="SF2_C_secA"/>
    <property type="match status" value="1"/>
</dbReference>
<keyword evidence="9 16" id="KW-0547">Nucleotide-binding</keyword>
<dbReference type="SMART" id="SM00958">
    <property type="entry name" value="SecA_PP_bind"/>
    <property type="match status" value="1"/>
</dbReference>
<dbReference type="RefSeq" id="WP_013135716.1">
    <property type="nucleotide sequence ID" value="NC_014166.1"/>
</dbReference>
<keyword evidence="6 16" id="KW-0963">Cytoplasm</keyword>
<keyword evidence="11 16" id="KW-0067">ATP-binding</keyword>
<evidence type="ECO:0000256" key="7">
    <source>
        <dbReference type="ARBA" id="ARBA00022519"/>
    </source>
</evidence>
<dbReference type="EMBL" id="CP001999">
    <property type="protein sequence ID" value="ADG93571.1"/>
    <property type="molecule type" value="Genomic_DNA"/>
</dbReference>
<dbReference type="InterPro" id="IPR027417">
    <property type="entry name" value="P-loop_NTPase"/>
</dbReference>
<evidence type="ECO:0000256" key="12">
    <source>
        <dbReference type="ARBA" id="ARBA00022927"/>
    </source>
</evidence>
<evidence type="ECO:0000256" key="13">
    <source>
        <dbReference type="ARBA" id="ARBA00022967"/>
    </source>
</evidence>
<dbReference type="InterPro" id="IPR011115">
    <property type="entry name" value="SecA_DEAD"/>
</dbReference>
<evidence type="ECO:0000259" key="20">
    <source>
        <dbReference type="PROSITE" id="PS51196"/>
    </source>
</evidence>